<evidence type="ECO:0000313" key="2">
    <source>
        <dbReference type="Proteomes" id="UP000242791"/>
    </source>
</evidence>
<name>A0A1J9Q6G5_9EURO</name>
<protein>
    <submittedName>
        <fullName evidence="1">Uncharacterized protein</fullName>
    </submittedName>
</protein>
<dbReference type="EMBL" id="LGTZ01002900">
    <property type="protein sequence ID" value="OJD10749.1"/>
    <property type="molecule type" value="Genomic_DNA"/>
</dbReference>
<dbReference type="VEuPathDB" id="FungiDB:ACJ73_09709"/>
<dbReference type="AlphaFoldDB" id="A0A1J9Q6G5"/>
<comment type="caution">
    <text evidence="1">The sequence shown here is derived from an EMBL/GenBank/DDBJ whole genome shotgun (WGS) entry which is preliminary data.</text>
</comment>
<evidence type="ECO:0000313" key="1">
    <source>
        <dbReference type="EMBL" id="OJD10749.1"/>
    </source>
</evidence>
<gene>
    <name evidence="1" type="ORF">ACJ73_09709</name>
</gene>
<organism evidence="1 2">
    <name type="scientific">Blastomyces percursus</name>
    <dbReference type="NCBI Taxonomy" id="1658174"/>
    <lineage>
        <taxon>Eukaryota</taxon>
        <taxon>Fungi</taxon>
        <taxon>Dikarya</taxon>
        <taxon>Ascomycota</taxon>
        <taxon>Pezizomycotina</taxon>
        <taxon>Eurotiomycetes</taxon>
        <taxon>Eurotiomycetidae</taxon>
        <taxon>Onygenales</taxon>
        <taxon>Ajellomycetaceae</taxon>
        <taxon>Blastomyces</taxon>
    </lineage>
</organism>
<dbReference type="Proteomes" id="UP000242791">
    <property type="component" value="Unassembled WGS sequence"/>
</dbReference>
<sequence>MATSPSAIAGAVFTTGNCAALDIGRVIRTAVAHVCPAISPAGGCRNADSVVASRIAGTATWAIQSCQSRCSKNGERRKDAEENLHCQKPRLLERYGRFFFYEGGDIRE</sequence>
<keyword evidence="2" id="KW-1185">Reference proteome</keyword>
<proteinExistence type="predicted"/>
<accession>A0A1J9Q6G5</accession>
<reference evidence="1 2" key="1">
    <citation type="submission" date="2015-08" db="EMBL/GenBank/DDBJ databases">
        <title>Emmonsia species relationships and genome sequence.</title>
        <authorList>
            <person name="Cuomo C.A."/>
            <person name="Schwartz I.S."/>
            <person name="Kenyon C."/>
            <person name="De Hoog G.S."/>
            <person name="Govender N.P."/>
            <person name="Botha A."/>
            <person name="Moreno L."/>
            <person name="De Vries M."/>
            <person name="Munoz J.F."/>
            <person name="Stielow J.B."/>
        </authorList>
    </citation>
    <scope>NUCLEOTIDE SEQUENCE [LARGE SCALE GENOMIC DNA]</scope>
    <source>
        <strain evidence="1 2">EI222</strain>
    </source>
</reference>